<dbReference type="PANTHER" id="PTHR28083">
    <property type="entry name" value="GOOD FOR FULL DBP5 ACTIVITY PROTEIN 2"/>
    <property type="match status" value="1"/>
</dbReference>
<dbReference type="RefSeq" id="XP_038813120.1">
    <property type="nucleotide sequence ID" value="XM_038950591.1"/>
</dbReference>
<dbReference type="SUPFAM" id="SSF53098">
    <property type="entry name" value="Ribonuclease H-like"/>
    <property type="match status" value="1"/>
</dbReference>
<reference evidence="2 3" key="1">
    <citation type="journal article" date="2020" name="Genome Biol. Evol.">
        <title>Comparative genomics of Sclerotiniaceae.</title>
        <authorList>
            <person name="Valero Jimenez C.A."/>
            <person name="Steentjes M."/>
            <person name="Scholten O.E."/>
            <person name="Van Kan J.A.L."/>
        </authorList>
    </citation>
    <scope>NUCLEOTIDE SEQUENCE [LARGE SCALE GENOMIC DNA]</scope>
    <source>
        <strain evidence="2 3">B1</strain>
    </source>
</reference>
<dbReference type="InterPro" id="IPR048519">
    <property type="entry name" value="Gfd2/YDR514C-like_C"/>
</dbReference>
<evidence type="ECO:0000313" key="3">
    <source>
        <dbReference type="Proteomes" id="UP000783213"/>
    </source>
</evidence>
<keyword evidence="3" id="KW-1185">Reference proteome</keyword>
<organism evidence="2 3">
    <name type="scientific">Botrytis deweyae</name>
    <dbReference type="NCBI Taxonomy" id="2478750"/>
    <lineage>
        <taxon>Eukaryota</taxon>
        <taxon>Fungi</taxon>
        <taxon>Dikarya</taxon>
        <taxon>Ascomycota</taxon>
        <taxon>Pezizomycotina</taxon>
        <taxon>Leotiomycetes</taxon>
        <taxon>Helotiales</taxon>
        <taxon>Sclerotiniaceae</taxon>
        <taxon>Botrytis</taxon>
    </lineage>
</organism>
<dbReference type="Gene3D" id="3.30.420.10">
    <property type="entry name" value="Ribonuclease H-like superfamily/Ribonuclease H"/>
    <property type="match status" value="1"/>
</dbReference>
<dbReference type="InterPro" id="IPR036397">
    <property type="entry name" value="RNaseH_sf"/>
</dbReference>
<evidence type="ECO:0000259" key="1">
    <source>
        <dbReference type="Pfam" id="PF21762"/>
    </source>
</evidence>
<dbReference type="Pfam" id="PF21762">
    <property type="entry name" value="DEDDh_C"/>
    <property type="match status" value="1"/>
</dbReference>
<feature type="domain" description="Gfd2/YDR514C-like C-terminal" evidence="1">
    <location>
        <begin position="69"/>
        <end position="247"/>
    </location>
</feature>
<accession>A0ABQ7IV89</accession>
<dbReference type="EMBL" id="RCSX01000005">
    <property type="protein sequence ID" value="KAF7934926.1"/>
    <property type="molecule type" value="Genomic_DNA"/>
</dbReference>
<comment type="caution">
    <text evidence="2">The sequence shown here is derived from an EMBL/GenBank/DDBJ whole genome shotgun (WGS) entry which is preliminary data.</text>
</comment>
<gene>
    <name evidence="2" type="ORF">EAE98_002971</name>
</gene>
<dbReference type="InterPro" id="IPR012337">
    <property type="entry name" value="RNaseH-like_sf"/>
</dbReference>
<dbReference type="InterPro" id="IPR040151">
    <property type="entry name" value="Gfd2/YDR514C-like"/>
</dbReference>
<sequence length="325" mass="37501">MTSHLKDLNILQTGSCKSSEAHCQSCWEDKVIHTLQQNFGFPSKVASQPPQCSCEFFRAGSPDASRDCIIVSMDLEISKEQTQLNEIGICTLDTRDLQNFKQKPTPDTNKLLSTYSFGLHHYKTISKRFRYGEAEYMEEHKVKDLLHRVLRTGSPFPQSTETRQVILIANGIFHDLFNLRKMGLMPDLSEFPNIMVVDTCDLFRRLVKEEMRARLWVILKFFHIPYCYDSLHHGGNDANLTLKALIMLTIESCKNFSWSPEQNQNRVLLLLVAREAAPLAEWQLRKTTKEATIAKKKAFREMRFNLWADNGDKDDACFGFLLELQ</sequence>
<dbReference type="GeneID" id="62229745"/>
<dbReference type="PANTHER" id="PTHR28083:SF1">
    <property type="entry name" value="GOOD FOR FULL DBP5 ACTIVITY PROTEIN 2"/>
    <property type="match status" value="1"/>
</dbReference>
<evidence type="ECO:0000313" key="2">
    <source>
        <dbReference type="EMBL" id="KAF7934926.1"/>
    </source>
</evidence>
<dbReference type="Proteomes" id="UP000783213">
    <property type="component" value="Unassembled WGS sequence"/>
</dbReference>
<protein>
    <recommendedName>
        <fullName evidence="1">Gfd2/YDR514C-like C-terminal domain-containing protein</fullName>
    </recommendedName>
</protein>
<name>A0ABQ7IV89_9HELO</name>
<proteinExistence type="predicted"/>